<dbReference type="GO" id="GO:0016747">
    <property type="term" value="F:acyltransferase activity, transferring groups other than amino-acyl groups"/>
    <property type="evidence" value="ECO:0007669"/>
    <property type="project" value="InterPro"/>
</dbReference>
<dbReference type="AlphaFoldDB" id="A0A507QUT0"/>
<evidence type="ECO:0000313" key="3">
    <source>
        <dbReference type="EMBL" id="TQB71867.1"/>
    </source>
</evidence>
<comment type="caution">
    <text evidence="3">The sequence shown here is derived from an EMBL/GenBank/DDBJ whole genome shotgun (WGS) entry which is preliminary data.</text>
</comment>
<dbReference type="PANTHER" id="PTHR32268">
    <property type="entry name" value="HOMOSERINE O-ACETYLTRANSFERASE"/>
    <property type="match status" value="1"/>
</dbReference>
<evidence type="ECO:0000313" key="4">
    <source>
        <dbReference type="Proteomes" id="UP000319663"/>
    </source>
</evidence>
<accession>A0A507QUT0</accession>
<organism evidence="3 4">
    <name type="scientific">Monascus purpureus</name>
    <name type="common">Red mold</name>
    <name type="synonym">Monascus anka</name>
    <dbReference type="NCBI Taxonomy" id="5098"/>
    <lineage>
        <taxon>Eukaryota</taxon>
        <taxon>Fungi</taxon>
        <taxon>Dikarya</taxon>
        <taxon>Ascomycota</taxon>
        <taxon>Pezizomycotina</taxon>
        <taxon>Eurotiomycetes</taxon>
        <taxon>Eurotiomycetidae</taxon>
        <taxon>Eurotiales</taxon>
        <taxon>Aspergillaceae</taxon>
        <taxon>Monascus</taxon>
    </lineage>
</organism>
<protein>
    <recommendedName>
        <fullName evidence="2">AB hydrolase-1 domain-containing protein</fullName>
    </recommendedName>
</protein>
<sequence length="333" mass="37316">MTGILYYQFKDFKFHDGTVLPTVRLAYREFNPTAQKTALIPTCFRGRIDTTTNFTDGALRDHRVIVVALLGNGESSSPSNTANFPRTLEYSDCVRAQYQLITEHLHIPCLDVVVGFSMGGQCTYHWTAMYPEMVRNAVIICSSAKTSLHNYQFLEGPKAALVNSIDYEDGGFRTKDVTPLRGLHAFGRAYSAWLTSAPWFEGRLFEKLGYRGLDEWTEGAMEGYNDWDPDDLLVMLGMWQRSDIAASVDSGTEKRSLTGILGSLTARILLMPCLTDQYFTWEASQREASYLKDAQLAVIPSVWGHVAGGGMNPEDHEWVDLRIASFLSSEGHH</sequence>
<comment type="similarity">
    <text evidence="1">Belongs to the AB hydrolase superfamily. MetX family.</text>
</comment>
<dbReference type="Proteomes" id="UP000319663">
    <property type="component" value="Unassembled WGS sequence"/>
</dbReference>
<evidence type="ECO:0000256" key="1">
    <source>
        <dbReference type="ARBA" id="ARBA00006886"/>
    </source>
</evidence>
<feature type="domain" description="AB hydrolase-1" evidence="2">
    <location>
        <begin position="60"/>
        <end position="147"/>
    </location>
</feature>
<reference evidence="3 4" key="1">
    <citation type="submission" date="2019-06" db="EMBL/GenBank/DDBJ databases">
        <title>Wine fermentation using esterase from Monascus purpureus.</title>
        <authorList>
            <person name="Geng C."/>
            <person name="Zhang Y."/>
        </authorList>
    </citation>
    <scope>NUCLEOTIDE SEQUENCE [LARGE SCALE GENOMIC DNA]</scope>
    <source>
        <strain evidence="3">HQ1</strain>
    </source>
</reference>
<dbReference type="PANTHER" id="PTHR32268:SF15">
    <property type="entry name" value="HOMOSERINE ACETYLTRANSFERASE FAMILY PROTEIN (AFU_ORTHOLOGUE AFUA_1G15350)"/>
    <property type="match status" value="1"/>
</dbReference>
<dbReference type="STRING" id="5098.A0A507QUT0"/>
<dbReference type="EMBL" id="VIFY01000073">
    <property type="protein sequence ID" value="TQB71867.1"/>
    <property type="molecule type" value="Genomic_DNA"/>
</dbReference>
<gene>
    <name evidence="3" type="ORF">MPDQ_007241</name>
</gene>
<dbReference type="Gene3D" id="3.40.50.1820">
    <property type="entry name" value="alpha/beta hydrolase"/>
    <property type="match status" value="1"/>
</dbReference>
<dbReference type="InterPro" id="IPR008220">
    <property type="entry name" value="HAT_MetX-like"/>
</dbReference>
<evidence type="ECO:0000259" key="2">
    <source>
        <dbReference type="Pfam" id="PF00561"/>
    </source>
</evidence>
<dbReference type="OrthoDB" id="9972683at2759"/>
<keyword evidence="4" id="KW-1185">Reference proteome</keyword>
<name>A0A507QUT0_MONPU</name>
<dbReference type="Pfam" id="PF00561">
    <property type="entry name" value="Abhydrolase_1"/>
    <property type="match status" value="1"/>
</dbReference>
<dbReference type="SUPFAM" id="SSF53474">
    <property type="entry name" value="alpha/beta-Hydrolases"/>
    <property type="match status" value="1"/>
</dbReference>
<dbReference type="InterPro" id="IPR000073">
    <property type="entry name" value="AB_hydrolase_1"/>
</dbReference>
<proteinExistence type="inferred from homology"/>
<dbReference type="InterPro" id="IPR029058">
    <property type="entry name" value="AB_hydrolase_fold"/>
</dbReference>